<comment type="caution">
    <text evidence="2">The sequence shown here is derived from an EMBL/GenBank/DDBJ whole genome shotgun (WGS) entry which is preliminary data.</text>
</comment>
<evidence type="ECO:0000313" key="2">
    <source>
        <dbReference type="EMBL" id="MDJ1136056.1"/>
    </source>
</evidence>
<feature type="signal peptide" evidence="1">
    <location>
        <begin position="1"/>
        <end position="21"/>
    </location>
</feature>
<organism evidence="2 3">
    <name type="scientific">Streptomyces iconiensis</name>
    <dbReference type="NCBI Taxonomy" id="1384038"/>
    <lineage>
        <taxon>Bacteria</taxon>
        <taxon>Bacillati</taxon>
        <taxon>Actinomycetota</taxon>
        <taxon>Actinomycetes</taxon>
        <taxon>Kitasatosporales</taxon>
        <taxon>Streptomycetaceae</taxon>
        <taxon>Streptomyces</taxon>
    </lineage>
</organism>
<evidence type="ECO:0000256" key="1">
    <source>
        <dbReference type="SAM" id="SignalP"/>
    </source>
</evidence>
<gene>
    <name evidence="2" type="ORF">NMN56_029725</name>
</gene>
<dbReference type="EMBL" id="JANCPR020000035">
    <property type="protein sequence ID" value="MDJ1136056.1"/>
    <property type="molecule type" value="Genomic_DNA"/>
</dbReference>
<keyword evidence="1" id="KW-0732">Signal</keyword>
<reference evidence="2 3" key="1">
    <citation type="submission" date="2023-05" db="EMBL/GenBank/DDBJ databases">
        <title>Streptantibioticus silvisoli sp. nov., acidotolerant actinomycetes 1 from pine litter.</title>
        <authorList>
            <person name="Swiecimska M."/>
            <person name="Golinska P."/>
            <person name="Sangal V."/>
            <person name="Wachnowicz B."/>
            <person name="Goodfellow M."/>
        </authorList>
    </citation>
    <scope>NUCLEOTIDE SEQUENCE [LARGE SCALE GENOMIC DNA]</scope>
    <source>
        <strain evidence="2 3">DSM 42109</strain>
    </source>
</reference>
<sequence>MKSIIRLVVRAALTTALGATAVIGGSSMASASDVQVTDWSNKCNYGRACIYKNSSEVWNVEKCGFNPIHDYYGWAKAHGNTFVVTYQNGLQDRVPAWTERGLDPNNLVTSVDVFC</sequence>
<proteinExistence type="predicted"/>
<feature type="chain" id="PRO_5047099026" description="Peptidase inhibitor family I36" evidence="1">
    <location>
        <begin position="22"/>
        <end position="115"/>
    </location>
</feature>
<keyword evidence="3" id="KW-1185">Reference proteome</keyword>
<dbReference type="RefSeq" id="WP_274042154.1">
    <property type="nucleotide sequence ID" value="NZ_JANCPR020000035.1"/>
</dbReference>
<protein>
    <recommendedName>
        <fullName evidence="4">Peptidase inhibitor family I36</fullName>
    </recommendedName>
</protein>
<evidence type="ECO:0008006" key="4">
    <source>
        <dbReference type="Google" id="ProtNLM"/>
    </source>
</evidence>
<evidence type="ECO:0000313" key="3">
    <source>
        <dbReference type="Proteomes" id="UP001214441"/>
    </source>
</evidence>
<accession>A0ABT7A431</accession>
<dbReference type="Proteomes" id="UP001214441">
    <property type="component" value="Unassembled WGS sequence"/>
</dbReference>
<name>A0ABT7A431_9ACTN</name>